<dbReference type="InterPro" id="IPR014016">
    <property type="entry name" value="UvrD-like_ATP-bd"/>
</dbReference>
<feature type="domain" description="UvrD-like helicase ATP-binding" evidence="10">
    <location>
        <begin position="1"/>
        <end position="500"/>
    </location>
</feature>
<dbReference type="PROSITE" id="PS51198">
    <property type="entry name" value="UVRD_HELICASE_ATP_BIND"/>
    <property type="match status" value="1"/>
</dbReference>
<dbReference type="Pfam" id="PF00580">
    <property type="entry name" value="UvrD-helicase"/>
    <property type="match status" value="1"/>
</dbReference>
<dbReference type="PANTHER" id="PTHR11070:SF67">
    <property type="entry name" value="DNA 3'-5' HELICASE"/>
    <property type="match status" value="1"/>
</dbReference>
<evidence type="ECO:0000256" key="4">
    <source>
        <dbReference type="ARBA" id="ARBA00022840"/>
    </source>
</evidence>
<evidence type="ECO:0000256" key="8">
    <source>
        <dbReference type="ARBA" id="ARBA00048988"/>
    </source>
</evidence>
<dbReference type="GO" id="GO:0005524">
    <property type="term" value="F:ATP binding"/>
    <property type="evidence" value="ECO:0007669"/>
    <property type="project" value="UniProtKB-UniRule"/>
</dbReference>
<keyword evidence="5" id="KW-0413">Isomerase</keyword>
<keyword evidence="4 9" id="KW-0067">ATP-binding</keyword>
<evidence type="ECO:0000259" key="10">
    <source>
        <dbReference type="PROSITE" id="PS51198"/>
    </source>
</evidence>
<evidence type="ECO:0000259" key="11">
    <source>
        <dbReference type="PROSITE" id="PS51217"/>
    </source>
</evidence>
<keyword evidence="3 9" id="KW-0347">Helicase</keyword>
<dbReference type="Proteomes" id="UP000293162">
    <property type="component" value="Unassembled WGS sequence"/>
</dbReference>
<dbReference type="GO" id="GO:0000725">
    <property type="term" value="P:recombinational repair"/>
    <property type="evidence" value="ECO:0007669"/>
    <property type="project" value="TreeGrafter"/>
</dbReference>
<dbReference type="Gene3D" id="3.40.50.300">
    <property type="entry name" value="P-loop containing nucleotide triphosphate hydrolases"/>
    <property type="match status" value="3"/>
</dbReference>
<sequence>MSKFNIYSSSAGSGKTFTLTTEYLKLVFLNSDKPFYFKQILAITFTNDAATEMKDRILQALKEIADTENFNEKSKSWDMFQKIVEETNLSGELIQEKAGLIFKNIILEYSDFAVKTIDSFVNQLVNAFTEELQLPFNYEIVLDTDRVMTEAAERLIEKAGDEEYEEITRILESFIEEKVGDGQSWNFVTEELARFGNHLINDQYYALLIKLDGLADKDFNEIAANIHTYLKWFEDTIVGLATKATELIESEELIIDDFTQKGKGIGAYFYNMREDFENEYYSKKDLSPNTYHWAAIRDDKWYSAKGTPPPIQASIDNIKDELRSIFYEMQDFKDNHLKKYTLYNLIRPNLRKLALLKKIKTEFDKILGEKNQVFIAEFNRKILHIILSEPVPFIYERIGEKYKHMLIDEFQDTSDMQFYNLLPLIENSLAGNNFNLIVGDAKQAIYRWRGGKMELIVHLFKGNIRALVENPLIQTHQIDQFISIGHYLAPKSLTINYRSAQEIIDFNNRFFHAILQIHTNTFHFLPDVYEDFRQEKPPKSLTGGHIQLEFLEYEKENTAMLNRTLELIQGVLQEGYSQGDIAILCRRNKESAMVANFLTEQGYQIISRDSLLLKNSSSVRLLVAFMQIINQPDNRLVKSEAAYLFYQTILNRIPDSEANTEIAQAVEASDPMIFYQIFAKYGHHLDPITMIKSGIYELAEKIIDAFDLFNRTDHKNYLFRFLDVVLNYSLKESNHLQDFLAYWEDKKDSSTLSVKSPAEQDAITITTIHRSKGLEYPVVIIPFAHWPLKPMNYTEMWGDLEVLDYEELSSKSENGFARLLSSPIKFSEKLSMTDLIGQYNDEIQATFLENLNMLYVAFTRAADKLFVISQKNHYKKVQGVGELMKDFLTMEGLFDPELNSYEVHKGSFIKKPDNKPLNEAKIQLNRIISEDRSDRLRLRRISEKIFDTETLEKSKDKYNKVRVAFAKIRTRNDIPNALRELEFEGIISPKEGNTIREAIETIISLPPIAPLFDEDLIIENEREILQPNGEIVKPDRVVIKDDMVYIINYKPGRSNDFFQKERDMKEIRDFGRLYQQMGSEKLQLMVVYLESTDVISVSL</sequence>
<proteinExistence type="predicted"/>
<dbReference type="EMBL" id="SEWF01000051">
    <property type="protein sequence ID" value="RYU93242.1"/>
    <property type="molecule type" value="Genomic_DNA"/>
</dbReference>
<dbReference type="GO" id="GO:0005829">
    <property type="term" value="C:cytosol"/>
    <property type="evidence" value="ECO:0007669"/>
    <property type="project" value="TreeGrafter"/>
</dbReference>
<evidence type="ECO:0000313" key="12">
    <source>
        <dbReference type="EMBL" id="RYU93242.1"/>
    </source>
</evidence>
<comment type="catalytic activity">
    <reaction evidence="6">
        <text>Couples ATP hydrolysis with the unwinding of duplex DNA by translocating in the 3'-5' direction.</text>
        <dbReference type="EC" id="5.6.2.4"/>
    </reaction>
</comment>
<evidence type="ECO:0000256" key="7">
    <source>
        <dbReference type="ARBA" id="ARBA00034808"/>
    </source>
</evidence>
<dbReference type="InterPro" id="IPR000212">
    <property type="entry name" value="DNA_helicase_UvrD/REP"/>
</dbReference>
<dbReference type="InterPro" id="IPR014017">
    <property type="entry name" value="DNA_helicase_UvrD-like_C"/>
</dbReference>
<organism evidence="12 13">
    <name type="scientific">Emticicia agri</name>
    <dbReference type="NCBI Taxonomy" id="2492393"/>
    <lineage>
        <taxon>Bacteria</taxon>
        <taxon>Pseudomonadati</taxon>
        <taxon>Bacteroidota</taxon>
        <taxon>Cytophagia</taxon>
        <taxon>Cytophagales</taxon>
        <taxon>Leadbetterellaceae</taxon>
        <taxon>Emticicia</taxon>
    </lineage>
</organism>
<name>A0A4Q5LUF4_9BACT</name>
<dbReference type="GO" id="GO:0016887">
    <property type="term" value="F:ATP hydrolysis activity"/>
    <property type="evidence" value="ECO:0007669"/>
    <property type="project" value="RHEA"/>
</dbReference>
<dbReference type="GO" id="GO:0003677">
    <property type="term" value="F:DNA binding"/>
    <property type="evidence" value="ECO:0007669"/>
    <property type="project" value="InterPro"/>
</dbReference>
<dbReference type="Gene3D" id="1.10.3170.10">
    <property type="entry name" value="Recbcd, chain B, domain 2"/>
    <property type="match status" value="1"/>
</dbReference>
<feature type="binding site" evidence="9">
    <location>
        <begin position="9"/>
        <end position="16"/>
    </location>
    <ligand>
        <name>ATP</name>
        <dbReference type="ChEBI" id="CHEBI:30616"/>
    </ligand>
</feature>
<dbReference type="SUPFAM" id="SSF52540">
    <property type="entry name" value="P-loop containing nucleoside triphosphate hydrolases"/>
    <property type="match status" value="1"/>
</dbReference>
<dbReference type="EC" id="5.6.2.4" evidence="7"/>
<accession>A0A4Q5LUF4</accession>
<keyword evidence="2 9" id="KW-0378">Hydrolase</keyword>
<dbReference type="PANTHER" id="PTHR11070">
    <property type="entry name" value="UVRD / RECB / PCRA DNA HELICASE FAMILY MEMBER"/>
    <property type="match status" value="1"/>
</dbReference>
<dbReference type="InterPro" id="IPR027417">
    <property type="entry name" value="P-loop_NTPase"/>
</dbReference>
<evidence type="ECO:0000256" key="5">
    <source>
        <dbReference type="ARBA" id="ARBA00023235"/>
    </source>
</evidence>
<evidence type="ECO:0000256" key="9">
    <source>
        <dbReference type="PROSITE-ProRule" id="PRU00560"/>
    </source>
</evidence>
<evidence type="ECO:0000313" key="13">
    <source>
        <dbReference type="Proteomes" id="UP000293162"/>
    </source>
</evidence>
<dbReference type="GO" id="GO:0043138">
    <property type="term" value="F:3'-5' DNA helicase activity"/>
    <property type="evidence" value="ECO:0007669"/>
    <property type="project" value="UniProtKB-EC"/>
</dbReference>
<dbReference type="AlphaFoldDB" id="A0A4Q5LUF4"/>
<dbReference type="OrthoDB" id="9810135at2"/>
<dbReference type="PROSITE" id="PS51217">
    <property type="entry name" value="UVRD_HELICASE_CTER"/>
    <property type="match status" value="1"/>
</dbReference>
<gene>
    <name evidence="12" type="ORF">EWM59_23195</name>
</gene>
<protein>
    <recommendedName>
        <fullName evidence="7">DNA 3'-5' helicase</fullName>
        <ecNumber evidence="7">5.6.2.4</ecNumber>
    </recommendedName>
</protein>
<comment type="catalytic activity">
    <reaction evidence="8">
        <text>ATP + H2O = ADP + phosphate + H(+)</text>
        <dbReference type="Rhea" id="RHEA:13065"/>
        <dbReference type="ChEBI" id="CHEBI:15377"/>
        <dbReference type="ChEBI" id="CHEBI:15378"/>
        <dbReference type="ChEBI" id="CHEBI:30616"/>
        <dbReference type="ChEBI" id="CHEBI:43474"/>
        <dbReference type="ChEBI" id="CHEBI:456216"/>
        <dbReference type="EC" id="5.6.2.4"/>
    </reaction>
</comment>
<dbReference type="RefSeq" id="WP_130023640.1">
    <property type="nucleotide sequence ID" value="NZ_SEWF01000051.1"/>
</dbReference>
<evidence type="ECO:0000256" key="1">
    <source>
        <dbReference type="ARBA" id="ARBA00022741"/>
    </source>
</evidence>
<reference evidence="12 13" key="1">
    <citation type="submission" date="2019-02" db="EMBL/GenBank/DDBJ databases">
        <title>Bacterial novel species Emticicia sp. 17J42-9 isolated from soil.</title>
        <authorList>
            <person name="Jung H.-Y."/>
        </authorList>
    </citation>
    <scope>NUCLEOTIDE SEQUENCE [LARGE SCALE GENOMIC DNA]</scope>
    <source>
        <strain evidence="12 13">17J42-9</strain>
    </source>
</reference>
<dbReference type="Pfam" id="PF13361">
    <property type="entry name" value="UvrD_C"/>
    <property type="match status" value="1"/>
</dbReference>
<keyword evidence="1 9" id="KW-0547">Nucleotide-binding</keyword>
<evidence type="ECO:0000256" key="3">
    <source>
        <dbReference type="ARBA" id="ARBA00022806"/>
    </source>
</evidence>
<keyword evidence="13" id="KW-1185">Reference proteome</keyword>
<comment type="caution">
    <text evidence="12">The sequence shown here is derived from an EMBL/GenBank/DDBJ whole genome shotgun (WGS) entry which is preliminary data.</text>
</comment>
<feature type="domain" description="UvrD-like helicase C-terminal" evidence="11">
    <location>
        <begin position="512"/>
        <end position="773"/>
    </location>
</feature>
<evidence type="ECO:0000256" key="2">
    <source>
        <dbReference type="ARBA" id="ARBA00022801"/>
    </source>
</evidence>
<evidence type="ECO:0000256" key="6">
    <source>
        <dbReference type="ARBA" id="ARBA00034617"/>
    </source>
</evidence>